<evidence type="ECO:0000313" key="1">
    <source>
        <dbReference type="EMBL" id="PWN50669.1"/>
    </source>
</evidence>
<sequence length="1600" mass="171838">MSFASTARPIPAQSPDLFTNDKLDPNLDQLPAISRLFSPLHLRPKLSSVPFPERHHKVQEGFATEEKVISPHPSTAGPLKPLGMLPPPPRPSRASNRAACEGEASAGPSKLNGDRCHCIPESATSEQDLPDSPSCEWTTNNSSAMASTPRAGSPLHQQPTAMPEALSFKLVQQDGATAKGKRRASEEELQAISLDQMSSEGGPSFLTTGAAAHDPSADSIHPTRSNLYKISTQMWGEASPSGLPAELPDVSEGEDKPAAVTSSLRASPKTLEEFPPTLFTERPVGALSMDEWHESRHTRGPDPMEWRCLDSARSQQPADLCQFSDSRSGPSSPSVVSGEEGEGASSSGQVQLGPAWVEPARNLADTHSIRQNDHQLQSSPVGVECGNVSGALCLSGLDEVIKAENGISPPADISRTPSTSTTASSNTGSVETAISSVPSDLESACHECADKSADTLRVFGSIEAKDQTLKTPSDQGHPLESRRLSHGSTSSAVGALSYDQKESQTRLKRYAALLELIETERNYADDLATLVLVFFDNLYLMPFFEDQPGRVQLVMRNAEDLLRLHQKMAAKLEAIMLELGLGPCGEVGSTVGEDKRTDLDKAMSPQADEAIVRIASYLISIAPMMQQYQVFCSRHGEALAVIREAERRHSDWEAFERRCAEILKISRSAMWAASRPSSGTTTPSNQSQSPSPVSYFTPILPLTPANASGTGSTATSASTSVHSLIRQNSSRLLFRDFLIKPIQRLCLYPLVFQTLLKYTSEGAEGYLELKEAVSAMRIVADEVDEAGRKRELEMMAELIVSRVEPHQGITPGFLASLGDCKLAGTLDMLHHHQILDPLVAPLRFRYFSFFLYDSFLLVTKVRKGHTYECRQWFPLWSAKLSNVEDGSTLLPHAFRISVKDHHFELVASNARERQLWIAALSSAISQASFSPPGTEAAFPSSLYMGDAFDTDSPSASTATTPSASRAASEASNYVDGGNVDKKGQVDPLMEFFASHAEAHHANAFAQKSAKAQSNVGWVPTEILLRHASPSQRAAIDRGMIFSEAVLNARNSKDSGDLSSFWPASTASIGASMGTAMGLGRLSGKDTSAVKIQRRKSCAGLLENNACEQDGASLFTATVVHPTSRSRSSTKSQMDFSVDRENWKASLKKKAAKVRPSSIFAAPGPTLSAEEGISPGSMPASPTFGRDFAFDAFNGFTNISPTKAQRKQSIDFHSAITPPSPLIVPGNHPHHVGVTRNRSSVISHGVRDALTASFGRRSRSKSGQTDFTDGSSDFSPSPDVLSPMNSTMALPKTQINEGFENQISSRFEPEIPAPSPRKGSRSSSRSGSIRRALSTTGFKSRGRTRSDVGQLTTLALDTPQSSRNAKHESANGSAISRASADVDRQNKGASRSLGGSLRRSKTMLNAGKAWFSTASSSQAPASTAVERVHAEASASPKRAQVLSSPQKEFQKSSESRHSPPTSSPSRLGSESRSRSGPEAPTKRISLLSLGFGPISGEFKQKRRGSAPAVPRASHVNATSEFSSAENGLVCANAGKKSFSLKFLQNSRPGPAPLRAVAETLNENEEINRKEMRSASGSILRPGLPRRPTTVDGSVKAAADRA</sequence>
<dbReference type="Proteomes" id="UP000245626">
    <property type="component" value="Unassembled WGS sequence"/>
</dbReference>
<accession>A0ACD0NXX6</accession>
<organism evidence="1 2">
    <name type="scientific">Violaceomyces palustris</name>
    <dbReference type="NCBI Taxonomy" id="1673888"/>
    <lineage>
        <taxon>Eukaryota</taxon>
        <taxon>Fungi</taxon>
        <taxon>Dikarya</taxon>
        <taxon>Basidiomycota</taxon>
        <taxon>Ustilaginomycotina</taxon>
        <taxon>Ustilaginomycetes</taxon>
        <taxon>Violaceomycetales</taxon>
        <taxon>Violaceomycetaceae</taxon>
        <taxon>Violaceomyces</taxon>
    </lineage>
</organism>
<protein>
    <submittedName>
        <fullName evidence="1">Uncharacterized protein</fullName>
    </submittedName>
</protein>
<gene>
    <name evidence="1" type="ORF">IE53DRAFT_368711</name>
</gene>
<evidence type="ECO:0000313" key="2">
    <source>
        <dbReference type="Proteomes" id="UP000245626"/>
    </source>
</evidence>
<name>A0ACD0NXX6_9BASI</name>
<dbReference type="EMBL" id="KZ819909">
    <property type="protein sequence ID" value="PWN50669.1"/>
    <property type="molecule type" value="Genomic_DNA"/>
</dbReference>
<proteinExistence type="predicted"/>
<reference evidence="1 2" key="1">
    <citation type="journal article" date="2018" name="Mol. Biol. Evol.">
        <title>Broad Genomic Sampling Reveals a Smut Pathogenic Ancestry of the Fungal Clade Ustilaginomycotina.</title>
        <authorList>
            <person name="Kijpornyongpan T."/>
            <person name="Mondo S.J."/>
            <person name="Barry K."/>
            <person name="Sandor L."/>
            <person name="Lee J."/>
            <person name="Lipzen A."/>
            <person name="Pangilinan J."/>
            <person name="LaButti K."/>
            <person name="Hainaut M."/>
            <person name="Henrissat B."/>
            <person name="Grigoriev I.V."/>
            <person name="Spatafora J.W."/>
            <person name="Aime M.C."/>
        </authorList>
    </citation>
    <scope>NUCLEOTIDE SEQUENCE [LARGE SCALE GENOMIC DNA]</scope>
    <source>
        <strain evidence="1 2">SA 807</strain>
    </source>
</reference>
<keyword evidence="2" id="KW-1185">Reference proteome</keyword>